<evidence type="ECO:0000259" key="3">
    <source>
        <dbReference type="Pfam" id="PF16403"/>
    </source>
</evidence>
<proteinExistence type="predicted"/>
<reference evidence="5" key="1">
    <citation type="submission" date="2023-09" db="EMBL/GenBank/DDBJ databases">
        <authorList>
            <person name="Li S."/>
            <person name="Li X."/>
            <person name="Zhang C."/>
            <person name="Zhao Z."/>
        </authorList>
    </citation>
    <scope>NUCLEOTIDE SEQUENCE [LARGE SCALE GENOMIC DNA]</scope>
    <source>
        <strain evidence="5">SQ149</strain>
    </source>
</reference>
<dbReference type="Pfam" id="PF16403">
    <property type="entry name" value="Bact_surface_Ig-like"/>
    <property type="match status" value="1"/>
</dbReference>
<keyword evidence="5" id="KW-1185">Reference proteome</keyword>
<keyword evidence="2" id="KW-0732">Signal</keyword>
<dbReference type="NCBIfam" id="NF041766">
    <property type="entry name" value="choice_anch_U"/>
    <property type="match status" value="1"/>
</dbReference>
<feature type="region of interest" description="Disordered" evidence="1">
    <location>
        <begin position="434"/>
        <end position="463"/>
    </location>
</feature>
<feature type="chain" id="PRO_5046959827" evidence="2">
    <location>
        <begin position="37"/>
        <end position="1180"/>
    </location>
</feature>
<protein>
    <submittedName>
        <fullName evidence="4">DUF5011 domain-containing protein</fullName>
    </submittedName>
</protein>
<evidence type="ECO:0000313" key="5">
    <source>
        <dbReference type="Proteomes" id="UP001258994"/>
    </source>
</evidence>
<dbReference type="Pfam" id="PF22352">
    <property type="entry name" value="K319L-like_PKD"/>
    <property type="match status" value="1"/>
</dbReference>
<dbReference type="InterPro" id="IPR053784">
    <property type="entry name" value="Choice_anch_U_dom"/>
</dbReference>
<evidence type="ECO:0000256" key="2">
    <source>
        <dbReference type="SAM" id="SignalP"/>
    </source>
</evidence>
<dbReference type="Gene3D" id="2.60.40.10">
    <property type="entry name" value="Immunoglobulins"/>
    <property type="match status" value="2"/>
</dbReference>
<dbReference type="Proteomes" id="UP001258994">
    <property type="component" value="Chromosome"/>
</dbReference>
<dbReference type="InterPro" id="IPR032179">
    <property type="entry name" value="Cry22Aa_Ig-like"/>
</dbReference>
<feature type="domain" description="Pesticidal crystal protein Cry22Aa Ig-like" evidence="3">
    <location>
        <begin position="336"/>
        <end position="406"/>
    </location>
</feature>
<name>A0ABY9TWY5_9GAMM</name>
<dbReference type="InterPro" id="IPR013783">
    <property type="entry name" value="Ig-like_fold"/>
</dbReference>
<dbReference type="RefSeq" id="WP_348391923.1">
    <property type="nucleotide sequence ID" value="NZ_CP134145.1"/>
</dbReference>
<dbReference type="EMBL" id="CP134145">
    <property type="protein sequence ID" value="WNC72808.1"/>
    <property type="molecule type" value="Genomic_DNA"/>
</dbReference>
<organism evidence="4 5">
    <name type="scientific">Thalassotalea psychrophila</name>
    <dbReference type="NCBI Taxonomy" id="3065647"/>
    <lineage>
        <taxon>Bacteria</taxon>
        <taxon>Pseudomonadati</taxon>
        <taxon>Pseudomonadota</taxon>
        <taxon>Gammaproteobacteria</taxon>
        <taxon>Alteromonadales</taxon>
        <taxon>Colwelliaceae</taxon>
        <taxon>Thalassotalea</taxon>
    </lineage>
</organism>
<evidence type="ECO:0000256" key="1">
    <source>
        <dbReference type="SAM" id="MobiDB-lite"/>
    </source>
</evidence>
<evidence type="ECO:0000313" key="4">
    <source>
        <dbReference type="EMBL" id="WNC72808.1"/>
    </source>
</evidence>
<feature type="signal peptide" evidence="2">
    <location>
        <begin position="1"/>
        <end position="36"/>
    </location>
</feature>
<gene>
    <name evidence="4" type="ORF">RGQ13_02200</name>
</gene>
<sequence length="1180" mass="123162">MSNKFKYNKNHKASKLAGAITLALPLSLLSVGSANAAFPTFEDEEKYYNHVASSVPGKNLIVNPSLSIANCDEYEDAVKAAVSVACTGTDGKLWSWTEDLTSASGGKDNGEHYAPPGATVDIAKLGKLGKNKTAKLSEAIAVQGVSEIYVEFYLLHNDLNGDEGAKSEVNLVLDGAVIPITEYTVHNTKDFTAWAYTVDANDGLTLVDGKYTGSVNVEFINSNTNKTLFDNVFLSTDVVIPPAFINTPPVISGAANVTVPSSSLDSALITDTSIVDFLAAVSASDVDDGTLTVTNDAPDVFPLSDTVVTFTVTDNNGSTVTEQATVTVVDTAPVMTLNGNASVFTQQNITYEDQGATAVDNVDGDITENIVTTGTVDTATLGTYTITYTVSDGVNPDVVKTRTVNVGGLDTDGDGVSDDDDDFKLDAAASVDTDGDGFPDAWNENKSADDSTTGLSLDTDIDGDGVLNENDADPFVAVAQADDLDRDGVHDDVDTDGVNITDAATALEAAILANGAISLDATDIDTDIIPVVTAFVSQVLADANVTDVAIDAISGDAIRRSGSHELMVDLINTVGSLTSFDLVLNITPNVTIPQTVWVKADEEIAINLTLSGDAISYPVTFDYRFERIVDETVVEADENAEADLDANLIEAGALSIESGQAHMLKLPGQMDGGYQVVFSEGIDRNAAIVGNAVTVINAVENIAPALDFALRNDDSVVTVLDQTATDAEIAITITDVDMFTEHNVVVTLNGEEVFTAINDINNPVILVPLDIATLGAGEHELQVVITEIATDELYSTPLTIPLTILAALPVLEDTIQVELEDGSFEDVIVDTDGDGISDAEEGFGDSDSDGIADYLDGTNGVNEQTLSVAVVTTDDNGEEVVTIEETSITVEDGLTIAIGDTLKALESGLSADIGAEVSVENYAEVLQVTNDAKAVVEASLEDVRGFLIPLVDFKIKGVDAGATVNMNIKLPTALPKKSAYRKVQDDGTLVDFDTTNGDSIMSAMSDNQGDCPAADSADWQAGLVKGNDCVKVAIADGGPNDADGRVNGVIVDPAVLVEVKTAPATTVSADLSTIKSGDLVTLTASSANPEGDELTYTWVETSGADITLTGADSKVATFTAPNANATLTFELTVSGPFEPTTTSLSVDVTKANNDSGGSLGTSALLLLAGLIGLRRRVKRS</sequence>
<accession>A0ABY9TWY5</accession>